<feature type="region of interest" description="Disordered" evidence="1">
    <location>
        <begin position="173"/>
        <end position="209"/>
    </location>
</feature>
<comment type="caution">
    <text evidence="2">The sequence shown here is derived from an EMBL/GenBank/DDBJ whole genome shotgun (WGS) entry which is preliminary data.</text>
</comment>
<protein>
    <submittedName>
        <fullName evidence="2">Uncharacterized protein</fullName>
    </submittedName>
</protein>
<proteinExistence type="predicted"/>
<evidence type="ECO:0000313" key="3">
    <source>
        <dbReference type="Proteomes" id="UP000785200"/>
    </source>
</evidence>
<evidence type="ECO:0000313" key="2">
    <source>
        <dbReference type="EMBL" id="KAG0646803.1"/>
    </source>
</evidence>
<reference evidence="2" key="1">
    <citation type="submission" date="2019-07" db="EMBL/GenBank/DDBJ databases">
        <title>Hyphodiscus hymeniophilus genome sequencing and assembly.</title>
        <authorList>
            <person name="Kramer G."/>
            <person name="Nodwell J."/>
        </authorList>
    </citation>
    <scope>NUCLEOTIDE SEQUENCE</scope>
    <source>
        <strain evidence="2">ATCC 34498</strain>
    </source>
</reference>
<dbReference type="SUPFAM" id="SSF48452">
    <property type="entry name" value="TPR-like"/>
    <property type="match status" value="1"/>
</dbReference>
<dbReference type="InterPro" id="IPR011990">
    <property type="entry name" value="TPR-like_helical_dom_sf"/>
</dbReference>
<feature type="compositionally biased region" description="Low complexity" evidence="1">
    <location>
        <begin position="173"/>
        <end position="182"/>
    </location>
</feature>
<name>A0A9P6VFD5_9HELO</name>
<sequence length="490" mass="53479">MPKKQFLTEPKKRSKHAPQTPSTADEYLAAGVDFEDAGEKWRGGDAVKSTRFFVRAMDCYGEALKKFPTSFDLAHNKARLQYELTQHPKLLAQLPGSLLDLLQTALESSRNALSLKQDNPDVLFNTAQVLTSIVEAISDSRGISIDPLPLLEESLELFQRCLTLQEFQHTESLTQEESLSQEFPDSDNENGGVSIQDATSTSSEPPQDDRWATVLEPITNDTLLDTLLAQLETLTTLCGLINADSGRGLAWIEEYASSLLTTKLPAYLSGTDRNPEAGLTRANFMAAAAEANFRFQRIDVATYSRAIDEAYSPLDLQDNPEGLANKAEAFISYNSSLRLYHYPEEEGMKKVLQSRWQALTTALNALTAASKLPSADNLPKIHLARGDTELSRFQLGQPPNNLESAAKNGSVLVRNAEKFYRGAKALAASAGAAKEGEEAEIKESLAVALAGDAQRLKEAIKLLQSTKAVLEDAIDDGLVSVEQLVGMGIT</sequence>
<dbReference type="Gene3D" id="1.25.40.10">
    <property type="entry name" value="Tetratricopeptide repeat domain"/>
    <property type="match status" value="1"/>
</dbReference>
<dbReference type="EMBL" id="VNKQ01000014">
    <property type="protein sequence ID" value="KAG0646803.1"/>
    <property type="molecule type" value="Genomic_DNA"/>
</dbReference>
<dbReference type="AlphaFoldDB" id="A0A9P6VFD5"/>
<organism evidence="2 3">
    <name type="scientific">Hyphodiscus hymeniophilus</name>
    <dbReference type="NCBI Taxonomy" id="353542"/>
    <lineage>
        <taxon>Eukaryota</taxon>
        <taxon>Fungi</taxon>
        <taxon>Dikarya</taxon>
        <taxon>Ascomycota</taxon>
        <taxon>Pezizomycotina</taxon>
        <taxon>Leotiomycetes</taxon>
        <taxon>Helotiales</taxon>
        <taxon>Hyphodiscaceae</taxon>
        <taxon>Hyphodiscus</taxon>
    </lineage>
</organism>
<feature type="region of interest" description="Disordered" evidence="1">
    <location>
        <begin position="1"/>
        <end position="25"/>
    </location>
</feature>
<dbReference type="OrthoDB" id="5328412at2759"/>
<accession>A0A9P6VFD5</accession>
<keyword evidence="3" id="KW-1185">Reference proteome</keyword>
<evidence type="ECO:0000256" key="1">
    <source>
        <dbReference type="SAM" id="MobiDB-lite"/>
    </source>
</evidence>
<gene>
    <name evidence="2" type="ORF">D0Z07_6460</name>
</gene>
<feature type="compositionally biased region" description="Polar residues" evidence="1">
    <location>
        <begin position="189"/>
        <end position="205"/>
    </location>
</feature>
<dbReference type="Proteomes" id="UP000785200">
    <property type="component" value="Unassembled WGS sequence"/>
</dbReference>